<keyword evidence="1" id="KW-0472">Membrane</keyword>
<keyword evidence="1" id="KW-1133">Transmembrane helix</keyword>
<comment type="caution">
    <text evidence="3">The sequence shown here is derived from an EMBL/GenBank/DDBJ whole genome shotgun (WGS) entry which is preliminary data.</text>
</comment>
<name>A0AAD5YLK0_9AGAR</name>
<dbReference type="Proteomes" id="UP001213000">
    <property type="component" value="Unassembled WGS sequence"/>
</dbReference>
<dbReference type="Pfam" id="PF20151">
    <property type="entry name" value="DUF6533"/>
    <property type="match status" value="1"/>
</dbReference>
<evidence type="ECO:0000256" key="1">
    <source>
        <dbReference type="SAM" id="Phobius"/>
    </source>
</evidence>
<sequence length="332" mass="36987">MDPLNIELEASHLLAGKYFQLAAFAMLVYDHILTFSQEVDRIWLHRISAATVLFLVNRYGTLIQFIIVVTGLLAVGQLVMILRVYAIYDRNIRVLAFLMVLWAAQIVISIYGLRTGFPAPLSKGLVGCILNGEGPLFPSVWIAPLVTDSVIFFLTINRTKHYLHHLLSPFMSEAAAKALMILVRDGTMYFFVIFMANLLNTLMFFLGPPDIKAIAASFSQLLTCTMLSRLVLNLRAVMSEKDSTTTTTRDDDIRFRNPTFLSRERTRRSLVSLGRQDTSSLWTKALDSLVDETLGAGPTDGLGGVGGIQVTREVVYGDVPMRRMSMKPGMLA</sequence>
<protein>
    <recommendedName>
        <fullName evidence="2">DUF6533 domain-containing protein</fullName>
    </recommendedName>
</protein>
<feature type="transmembrane region" description="Helical" evidence="1">
    <location>
        <begin position="136"/>
        <end position="156"/>
    </location>
</feature>
<evidence type="ECO:0000313" key="3">
    <source>
        <dbReference type="EMBL" id="KAJ3561483.1"/>
    </source>
</evidence>
<proteinExistence type="predicted"/>
<evidence type="ECO:0000259" key="2">
    <source>
        <dbReference type="Pfam" id="PF20151"/>
    </source>
</evidence>
<feature type="transmembrane region" description="Helical" evidence="1">
    <location>
        <begin position="94"/>
        <end position="113"/>
    </location>
</feature>
<evidence type="ECO:0000313" key="4">
    <source>
        <dbReference type="Proteomes" id="UP001213000"/>
    </source>
</evidence>
<keyword evidence="1" id="KW-0812">Transmembrane</keyword>
<dbReference type="EMBL" id="JANIEX010000998">
    <property type="protein sequence ID" value="KAJ3561483.1"/>
    <property type="molecule type" value="Genomic_DNA"/>
</dbReference>
<reference evidence="3" key="1">
    <citation type="submission" date="2022-07" db="EMBL/GenBank/DDBJ databases">
        <title>Genome Sequence of Leucocoprinus birnbaumii.</title>
        <authorList>
            <person name="Buettner E."/>
        </authorList>
    </citation>
    <scope>NUCLEOTIDE SEQUENCE</scope>
    <source>
        <strain evidence="3">VT141</strain>
    </source>
</reference>
<accession>A0AAD5YLK0</accession>
<dbReference type="InterPro" id="IPR045340">
    <property type="entry name" value="DUF6533"/>
</dbReference>
<feature type="transmembrane region" description="Helical" evidence="1">
    <location>
        <begin position="213"/>
        <end position="232"/>
    </location>
</feature>
<feature type="transmembrane region" description="Helical" evidence="1">
    <location>
        <begin position="187"/>
        <end position="207"/>
    </location>
</feature>
<keyword evidence="4" id="KW-1185">Reference proteome</keyword>
<organism evidence="3 4">
    <name type="scientific">Leucocoprinus birnbaumii</name>
    <dbReference type="NCBI Taxonomy" id="56174"/>
    <lineage>
        <taxon>Eukaryota</taxon>
        <taxon>Fungi</taxon>
        <taxon>Dikarya</taxon>
        <taxon>Basidiomycota</taxon>
        <taxon>Agaricomycotina</taxon>
        <taxon>Agaricomycetes</taxon>
        <taxon>Agaricomycetidae</taxon>
        <taxon>Agaricales</taxon>
        <taxon>Agaricineae</taxon>
        <taxon>Agaricaceae</taxon>
        <taxon>Leucocoprinus</taxon>
    </lineage>
</organism>
<feature type="domain" description="DUF6533" evidence="2">
    <location>
        <begin position="18"/>
        <end position="63"/>
    </location>
</feature>
<dbReference type="AlphaFoldDB" id="A0AAD5YLK0"/>
<feature type="transmembrane region" description="Helical" evidence="1">
    <location>
        <begin position="62"/>
        <end position="82"/>
    </location>
</feature>
<gene>
    <name evidence="3" type="ORF">NP233_g10166</name>
</gene>